<evidence type="ECO:0000313" key="2">
    <source>
        <dbReference type="EMBL" id="KAJ7746877.1"/>
    </source>
</evidence>
<evidence type="ECO:0000313" key="3">
    <source>
        <dbReference type="Proteomes" id="UP001215280"/>
    </source>
</evidence>
<comment type="caution">
    <text evidence="2">The sequence shown here is derived from an EMBL/GenBank/DDBJ whole genome shotgun (WGS) entry which is preliminary data.</text>
</comment>
<dbReference type="EMBL" id="JARJLG010000096">
    <property type="protein sequence ID" value="KAJ7746877.1"/>
    <property type="molecule type" value="Genomic_DNA"/>
</dbReference>
<feature type="region of interest" description="Disordered" evidence="1">
    <location>
        <begin position="31"/>
        <end position="103"/>
    </location>
</feature>
<accession>A0AAD7IQS2</accession>
<dbReference type="AlphaFoldDB" id="A0AAD7IQS2"/>
<feature type="region of interest" description="Disordered" evidence="1">
    <location>
        <begin position="1"/>
        <end position="20"/>
    </location>
</feature>
<evidence type="ECO:0000256" key="1">
    <source>
        <dbReference type="SAM" id="MobiDB-lite"/>
    </source>
</evidence>
<gene>
    <name evidence="2" type="ORF">DFH07DRAFT_776173</name>
</gene>
<feature type="compositionally biased region" description="Basic and acidic residues" evidence="1">
    <location>
        <begin position="45"/>
        <end position="55"/>
    </location>
</feature>
<keyword evidence="3" id="KW-1185">Reference proteome</keyword>
<name>A0AAD7IQS2_9AGAR</name>
<dbReference type="Proteomes" id="UP001215280">
    <property type="component" value="Unassembled WGS sequence"/>
</dbReference>
<feature type="compositionally biased region" description="Acidic residues" evidence="1">
    <location>
        <begin position="33"/>
        <end position="43"/>
    </location>
</feature>
<protein>
    <submittedName>
        <fullName evidence="2">Uncharacterized protein</fullName>
    </submittedName>
</protein>
<organism evidence="2 3">
    <name type="scientific">Mycena maculata</name>
    <dbReference type="NCBI Taxonomy" id="230809"/>
    <lineage>
        <taxon>Eukaryota</taxon>
        <taxon>Fungi</taxon>
        <taxon>Dikarya</taxon>
        <taxon>Basidiomycota</taxon>
        <taxon>Agaricomycotina</taxon>
        <taxon>Agaricomycetes</taxon>
        <taxon>Agaricomycetidae</taxon>
        <taxon>Agaricales</taxon>
        <taxon>Marasmiineae</taxon>
        <taxon>Mycenaceae</taxon>
        <taxon>Mycena</taxon>
    </lineage>
</organism>
<sequence>MPHPRPPSNKTNWGNSNLPRLTRELFPYLNRAEDEENDEESFLEDVTRGAEEKAEVAMPARKLALPELTKGPPEQGHYVGRNNEPDLISKTNRRDPVGVQEPDLQSIMPNSFAVPEILSMALLVARTLYQHKTKYASRLTVVVKVKLLKMRAIMEVSDKAGDHGHKVEYTASKQAVICTVLAERKDNQGDVNVLGCIDGQATSD</sequence>
<feature type="compositionally biased region" description="Polar residues" evidence="1">
    <location>
        <begin position="8"/>
        <end position="19"/>
    </location>
</feature>
<reference evidence="2" key="1">
    <citation type="submission" date="2023-03" db="EMBL/GenBank/DDBJ databases">
        <title>Massive genome expansion in bonnet fungi (Mycena s.s.) driven by repeated elements and novel gene families across ecological guilds.</title>
        <authorList>
            <consortium name="Lawrence Berkeley National Laboratory"/>
            <person name="Harder C.B."/>
            <person name="Miyauchi S."/>
            <person name="Viragh M."/>
            <person name="Kuo A."/>
            <person name="Thoen E."/>
            <person name="Andreopoulos B."/>
            <person name="Lu D."/>
            <person name="Skrede I."/>
            <person name="Drula E."/>
            <person name="Henrissat B."/>
            <person name="Morin E."/>
            <person name="Kohler A."/>
            <person name="Barry K."/>
            <person name="LaButti K."/>
            <person name="Morin E."/>
            <person name="Salamov A."/>
            <person name="Lipzen A."/>
            <person name="Mereny Z."/>
            <person name="Hegedus B."/>
            <person name="Baldrian P."/>
            <person name="Stursova M."/>
            <person name="Weitz H."/>
            <person name="Taylor A."/>
            <person name="Grigoriev I.V."/>
            <person name="Nagy L.G."/>
            <person name="Martin F."/>
            <person name="Kauserud H."/>
        </authorList>
    </citation>
    <scope>NUCLEOTIDE SEQUENCE</scope>
    <source>
        <strain evidence="2">CBHHK188m</strain>
    </source>
</reference>
<proteinExistence type="predicted"/>